<dbReference type="AlphaFoldDB" id="A0AAD8N1I2"/>
<keyword evidence="3" id="KW-1185">Reference proteome</keyword>
<evidence type="ECO:0000313" key="2">
    <source>
        <dbReference type="EMBL" id="KAK1391398.1"/>
    </source>
</evidence>
<feature type="compositionally biased region" description="Low complexity" evidence="1">
    <location>
        <begin position="55"/>
        <end position="64"/>
    </location>
</feature>
<accession>A0AAD8N1I2</accession>
<protein>
    <submittedName>
        <fullName evidence="2">Uncharacterized protein</fullName>
    </submittedName>
</protein>
<feature type="region of interest" description="Disordered" evidence="1">
    <location>
        <begin position="55"/>
        <end position="90"/>
    </location>
</feature>
<evidence type="ECO:0000256" key="1">
    <source>
        <dbReference type="SAM" id="MobiDB-lite"/>
    </source>
</evidence>
<feature type="compositionally biased region" description="Polar residues" evidence="1">
    <location>
        <begin position="65"/>
        <end position="90"/>
    </location>
</feature>
<evidence type="ECO:0000313" key="3">
    <source>
        <dbReference type="Proteomes" id="UP001237642"/>
    </source>
</evidence>
<proteinExistence type="predicted"/>
<name>A0AAD8N1I2_9APIA</name>
<dbReference type="EMBL" id="JAUIZM010000003">
    <property type="protein sequence ID" value="KAK1391398.1"/>
    <property type="molecule type" value="Genomic_DNA"/>
</dbReference>
<reference evidence="2" key="2">
    <citation type="submission" date="2023-05" db="EMBL/GenBank/DDBJ databases">
        <authorList>
            <person name="Schelkunov M.I."/>
        </authorList>
    </citation>
    <scope>NUCLEOTIDE SEQUENCE</scope>
    <source>
        <strain evidence="2">Hsosn_3</strain>
        <tissue evidence="2">Leaf</tissue>
    </source>
</reference>
<reference evidence="2" key="1">
    <citation type="submission" date="2023-02" db="EMBL/GenBank/DDBJ databases">
        <title>Genome of toxic invasive species Heracleum sosnowskyi carries increased number of genes despite the absence of recent whole-genome duplications.</title>
        <authorList>
            <person name="Schelkunov M."/>
            <person name="Shtratnikova V."/>
            <person name="Makarenko M."/>
            <person name="Klepikova A."/>
            <person name="Omelchenko D."/>
            <person name="Novikova G."/>
            <person name="Obukhova E."/>
            <person name="Bogdanov V."/>
            <person name="Penin A."/>
            <person name="Logacheva M."/>
        </authorList>
    </citation>
    <scope>NUCLEOTIDE SEQUENCE</scope>
    <source>
        <strain evidence="2">Hsosn_3</strain>
        <tissue evidence="2">Leaf</tissue>
    </source>
</reference>
<gene>
    <name evidence="2" type="ORF">POM88_010454</name>
</gene>
<dbReference type="Proteomes" id="UP001237642">
    <property type="component" value="Unassembled WGS sequence"/>
</dbReference>
<organism evidence="2 3">
    <name type="scientific">Heracleum sosnowskyi</name>
    <dbReference type="NCBI Taxonomy" id="360622"/>
    <lineage>
        <taxon>Eukaryota</taxon>
        <taxon>Viridiplantae</taxon>
        <taxon>Streptophyta</taxon>
        <taxon>Embryophyta</taxon>
        <taxon>Tracheophyta</taxon>
        <taxon>Spermatophyta</taxon>
        <taxon>Magnoliopsida</taxon>
        <taxon>eudicotyledons</taxon>
        <taxon>Gunneridae</taxon>
        <taxon>Pentapetalae</taxon>
        <taxon>asterids</taxon>
        <taxon>campanulids</taxon>
        <taxon>Apiales</taxon>
        <taxon>Apiaceae</taxon>
        <taxon>Apioideae</taxon>
        <taxon>apioid superclade</taxon>
        <taxon>Tordylieae</taxon>
        <taxon>Tordyliinae</taxon>
        <taxon>Heracleum</taxon>
    </lineage>
</organism>
<comment type="caution">
    <text evidence="2">The sequence shown here is derived from an EMBL/GenBank/DDBJ whole genome shotgun (WGS) entry which is preliminary data.</text>
</comment>
<sequence length="126" mass="14137">MGLNFEENSRPVCLLKIGKNHITTRISAKPSLIGKTPHTTHSSLSLSSEFHLDKSSASPSFCSSTTPLSRNTSMDSNRTDDNNSVNKPSYMNLTEAAKAKQRNMYHITQSRPEDESKFLRNTNSFW</sequence>